<dbReference type="Proteomes" id="UP000639006">
    <property type="component" value="Unassembled WGS sequence"/>
</dbReference>
<evidence type="ECO:0000313" key="1">
    <source>
        <dbReference type="EMBL" id="CAD6492147.1"/>
    </source>
</evidence>
<reference evidence="1" key="1">
    <citation type="submission" date="2020-10" db="EMBL/GenBank/DDBJ databases">
        <authorList>
            <person name="Hahn C.J."/>
            <person name="Laso-Perez R."/>
            <person name="Vulcano F."/>
            <person name="Vaziourakis K.-M."/>
            <person name="Stokke R."/>
            <person name="Steen I.H."/>
            <person name="Teske A."/>
            <person name="Boetius A."/>
            <person name="Liebeke M."/>
            <person name="Amann R."/>
            <person name="Knittel K."/>
        </authorList>
    </citation>
    <scope>NUCLEOTIDE SEQUENCE</scope>
    <source>
        <strain evidence="1">Gfbio:e3339647-f889-4370-9287-4fb5cb688e4c:AG392M11_GoMArc1</strain>
    </source>
</reference>
<gene>
    <name evidence="1" type="ORF">DIAAKJNI_00241</name>
</gene>
<organism evidence="1 2">
    <name type="scientific">Candidatus Argoarchaeum ethanivorans</name>
    <dbReference type="NCBI Taxonomy" id="2608793"/>
    <lineage>
        <taxon>Archaea</taxon>
        <taxon>Methanobacteriati</taxon>
        <taxon>Methanobacteriota</taxon>
        <taxon>Stenosarchaea group</taxon>
        <taxon>Methanomicrobia</taxon>
        <taxon>Methanosarcinales</taxon>
        <taxon>Methanosarcinales incertae sedis</taxon>
        <taxon>GOM Arc I cluster</taxon>
        <taxon>Candidatus Argoarchaeum</taxon>
    </lineage>
</organism>
<evidence type="ECO:0000313" key="2">
    <source>
        <dbReference type="Proteomes" id="UP000639006"/>
    </source>
</evidence>
<sequence>MGDGDNTYDFTNIPGLLELLKRGEADLVMGADSMEK</sequence>
<proteinExistence type="predicted"/>
<name>A0A811TC98_9EURY</name>
<dbReference type="AlphaFoldDB" id="A0A811TC98"/>
<dbReference type="EMBL" id="CAJHIQ010000009">
    <property type="protein sequence ID" value="CAD6492147.1"/>
    <property type="molecule type" value="Genomic_DNA"/>
</dbReference>
<comment type="caution">
    <text evidence="1">The sequence shown here is derived from an EMBL/GenBank/DDBJ whole genome shotgun (WGS) entry which is preliminary data.</text>
</comment>
<accession>A0A811TC98</accession>
<protein>
    <submittedName>
        <fullName evidence="1">Uncharacterized protein</fullName>
    </submittedName>
</protein>